<protein>
    <submittedName>
        <fullName evidence="1">Uncharacterized protein</fullName>
    </submittedName>
</protein>
<sequence>MLYEYLSQQSKTIVKYISTQYQSLLVLIHKATAPTSEK</sequence>
<evidence type="ECO:0000313" key="1">
    <source>
        <dbReference type="EMBL" id="JAE14525.1"/>
    </source>
</evidence>
<name>A0A0A9FNZ1_ARUDO</name>
<reference evidence="1" key="2">
    <citation type="journal article" date="2015" name="Data Brief">
        <title>Shoot transcriptome of the giant reed, Arundo donax.</title>
        <authorList>
            <person name="Barrero R.A."/>
            <person name="Guerrero F.D."/>
            <person name="Moolhuijzen P."/>
            <person name="Goolsby J.A."/>
            <person name="Tidwell J."/>
            <person name="Bellgard S.E."/>
            <person name="Bellgard M.I."/>
        </authorList>
    </citation>
    <scope>NUCLEOTIDE SEQUENCE</scope>
    <source>
        <tissue evidence="1">Shoot tissue taken approximately 20 cm above the soil surface</tissue>
    </source>
</reference>
<proteinExistence type="predicted"/>
<dbReference type="AlphaFoldDB" id="A0A0A9FNZ1"/>
<accession>A0A0A9FNZ1</accession>
<dbReference type="EMBL" id="GBRH01183371">
    <property type="protein sequence ID" value="JAE14525.1"/>
    <property type="molecule type" value="Transcribed_RNA"/>
</dbReference>
<reference evidence="1" key="1">
    <citation type="submission" date="2014-09" db="EMBL/GenBank/DDBJ databases">
        <authorList>
            <person name="Magalhaes I.L.F."/>
            <person name="Oliveira U."/>
            <person name="Santos F.R."/>
            <person name="Vidigal T.H.D.A."/>
            <person name="Brescovit A.D."/>
            <person name="Santos A.J."/>
        </authorList>
    </citation>
    <scope>NUCLEOTIDE SEQUENCE</scope>
    <source>
        <tissue evidence="1">Shoot tissue taken approximately 20 cm above the soil surface</tissue>
    </source>
</reference>
<organism evidence="1">
    <name type="scientific">Arundo donax</name>
    <name type="common">Giant reed</name>
    <name type="synonym">Donax arundinaceus</name>
    <dbReference type="NCBI Taxonomy" id="35708"/>
    <lineage>
        <taxon>Eukaryota</taxon>
        <taxon>Viridiplantae</taxon>
        <taxon>Streptophyta</taxon>
        <taxon>Embryophyta</taxon>
        <taxon>Tracheophyta</taxon>
        <taxon>Spermatophyta</taxon>
        <taxon>Magnoliopsida</taxon>
        <taxon>Liliopsida</taxon>
        <taxon>Poales</taxon>
        <taxon>Poaceae</taxon>
        <taxon>PACMAD clade</taxon>
        <taxon>Arundinoideae</taxon>
        <taxon>Arundineae</taxon>
        <taxon>Arundo</taxon>
    </lineage>
</organism>